<protein>
    <submittedName>
        <fullName evidence="2">Dihydrofolate reductase</fullName>
    </submittedName>
</protein>
<accession>A0A7K3W5L6</accession>
<organism evidence="2 3">
    <name type="scientific">Geodermatophilus sabuli</name>
    <dbReference type="NCBI Taxonomy" id="1564158"/>
    <lineage>
        <taxon>Bacteria</taxon>
        <taxon>Bacillati</taxon>
        <taxon>Actinomycetota</taxon>
        <taxon>Actinomycetes</taxon>
        <taxon>Geodermatophilales</taxon>
        <taxon>Geodermatophilaceae</taxon>
        <taxon>Geodermatophilus</taxon>
    </lineage>
</organism>
<evidence type="ECO:0000259" key="1">
    <source>
        <dbReference type="Pfam" id="PF01872"/>
    </source>
</evidence>
<dbReference type="InterPro" id="IPR050765">
    <property type="entry name" value="Riboflavin_Biosynth_HTPR"/>
</dbReference>
<evidence type="ECO:0000313" key="3">
    <source>
        <dbReference type="Proteomes" id="UP000470246"/>
    </source>
</evidence>
<keyword evidence="3" id="KW-1185">Reference proteome</keyword>
<sequence length="208" mass="22129">MRSLVVTEFTSLDGVVQAPGGPEEDRSGGFTSGGWLVPFFDETLGARMVDWVSRAEDFLLGRGTYEIFAGSWPHAPEEGDPIATALNTRTKHVASRSLTDVGWSGARLVAGDVVEAVRALRAQDGGELQVHGSPGLCQTLLREDLVDELRLVLAPVVLGPGKRLFGDGITPGGWQLTDSQVTPTGVLLLSYRRAGDVATGEMEVAVRS</sequence>
<dbReference type="Gene3D" id="3.40.430.10">
    <property type="entry name" value="Dihydrofolate Reductase, subunit A"/>
    <property type="match status" value="1"/>
</dbReference>
<dbReference type="InterPro" id="IPR024072">
    <property type="entry name" value="DHFR-like_dom_sf"/>
</dbReference>
<dbReference type="Pfam" id="PF01872">
    <property type="entry name" value="RibD_C"/>
    <property type="match status" value="1"/>
</dbReference>
<gene>
    <name evidence="2" type="ORF">GCU56_19530</name>
</gene>
<name>A0A7K3W5L6_9ACTN</name>
<dbReference type="SUPFAM" id="SSF53597">
    <property type="entry name" value="Dihydrofolate reductase-like"/>
    <property type="match status" value="1"/>
</dbReference>
<dbReference type="RefSeq" id="WP_163483430.1">
    <property type="nucleotide sequence ID" value="NZ_JAAGWF010000023.1"/>
</dbReference>
<comment type="caution">
    <text evidence="2">The sequence shown here is derived from an EMBL/GenBank/DDBJ whole genome shotgun (WGS) entry which is preliminary data.</text>
</comment>
<feature type="domain" description="Bacterial bifunctional deaminase-reductase C-terminal" evidence="1">
    <location>
        <begin position="3"/>
        <end position="187"/>
    </location>
</feature>
<dbReference type="GO" id="GO:0009231">
    <property type="term" value="P:riboflavin biosynthetic process"/>
    <property type="evidence" value="ECO:0007669"/>
    <property type="project" value="InterPro"/>
</dbReference>
<dbReference type="PANTHER" id="PTHR38011:SF2">
    <property type="entry name" value="BIFUNCTIONAL DEAMINASE-REDUCTASE DOMAIN PROTEIN"/>
    <property type="match status" value="1"/>
</dbReference>
<dbReference type="EMBL" id="JAAGWF010000023">
    <property type="protein sequence ID" value="NEK60051.1"/>
    <property type="molecule type" value="Genomic_DNA"/>
</dbReference>
<dbReference type="InterPro" id="IPR002734">
    <property type="entry name" value="RibDG_C"/>
</dbReference>
<dbReference type="GO" id="GO:0008703">
    <property type="term" value="F:5-amino-6-(5-phosphoribosylamino)uracil reductase activity"/>
    <property type="evidence" value="ECO:0007669"/>
    <property type="project" value="InterPro"/>
</dbReference>
<evidence type="ECO:0000313" key="2">
    <source>
        <dbReference type="EMBL" id="NEK60051.1"/>
    </source>
</evidence>
<dbReference type="Proteomes" id="UP000470246">
    <property type="component" value="Unassembled WGS sequence"/>
</dbReference>
<reference evidence="2 3" key="1">
    <citation type="submission" date="2020-02" db="EMBL/GenBank/DDBJ databases">
        <title>Geodermatophilus sabuli CPCC 205279 I12A-02694.</title>
        <authorList>
            <person name="Jiang Z."/>
        </authorList>
    </citation>
    <scope>NUCLEOTIDE SEQUENCE [LARGE SCALE GENOMIC DNA]</scope>
    <source>
        <strain evidence="2 3">I12A-02694</strain>
    </source>
</reference>
<proteinExistence type="predicted"/>
<dbReference type="PANTHER" id="PTHR38011">
    <property type="entry name" value="DIHYDROFOLATE REDUCTASE FAMILY PROTEIN (AFU_ORTHOLOGUE AFUA_8G06820)"/>
    <property type="match status" value="1"/>
</dbReference>
<dbReference type="AlphaFoldDB" id="A0A7K3W5L6"/>